<dbReference type="AlphaFoldDB" id="A0AAP0F737"/>
<dbReference type="Proteomes" id="UP001419268">
    <property type="component" value="Unassembled WGS sequence"/>
</dbReference>
<organism evidence="2 3">
    <name type="scientific">Stephania cephalantha</name>
    <dbReference type="NCBI Taxonomy" id="152367"/>
    <lineage>
        <taxon>Eukaryota</taxon>
        <taxon>Viridiplantae</taxon>
        <taxon>Streptophyta</taxon>
        <taxon>Embryophyta</taxon>
        <taxon>Tracheophyta</taxon>
        <taxon>Spermatophyta</taxon>
        <taxon>Magnoliopsida</taxon>
        <taxon>Ranunculales</taxon>
        <taxon>Menispermaceae</taxon>
        <taxon>Menispermoideae</taxon>
        <taxon>Cissampelideae</taxon>
        <taxon>Stephania</taxon>
    </lineage>
</organism>
<name>A0AAP0F737_9MAGN</name>
<feature type="transmembrane region" description="Helical" evidence="1">
    <location>
        <begin position="266"/>
        <end position="294"/>
    </location>
</feature>
<keyword evidence="1" id="KW-0812">Transmembrane</keyword>
<dbReference type="PANTHER" id="PTHR33133">
    <property type="entry name" value="OS08G0107100 PROTEIN-RELATED"/>
    <property type="match status" value="1"/>
</dbReference>
<sequence length="335" mass="37204">MDSTGSILRRSVHTFLKNYQFYTFVAASLALPFSLSILISHDFLSSSSSPPLLPAINTRLQMLFEAACFPTYSRLFSLFTLKLSQTLSSSILTLPFTLSFLLITKAYVIESLHHQTPPSLPRRMPSITPLYFPILSTYISNSIIILGANSSILFSLFLASTALGAFRSWSAYYLLFGSTVGAILFALVLAKALIVCNLALIVSGMEKHYNSFSAISRSLELMRGWSSTGLVLAITCNFALAAVEALFQYRVVRARNNANSSGYSPFYAACECLLIAYLYSIVIVVDTIASCVFYKSCRSSSSCMTDHMRYRRHYDCVIAEEEEDASHEDYTDSIK</sequence>
<feature type="transmembrane region" description="Helical" evidence="1">
    <location>
        <begin position="21"/>
        <end position="39"/>
    </location>
</feature>
<feature type="transmembrane region" description="Helical" evidence="1">
    <location>
        <begin position="224"/>
        <end position="246"/>
    </location>
</feature>
<dbReference type="PANTHER" id="PTHR33133:SF3">
    <property type="entry name" value="TRANSMEMBRANE PROTEIN"/>
    <property type="match status" value="1"/>
</dbReference>
<comment type="caution">
    <text evidence="2">The sequence shown here is derived from an EMBL/GenBank/DDBJ whole genome shotgun (WGS) entry which is preliminary data.</text>
</comment>
<evidence type="ECO:0000313" key="3">
    <source>
        <dbReference type="Proteomes" id="UP001419268"/>
    </source>
</evidence>
<evidence type="ECO:0000313" key="2">
    <source>
        <dbReference type="EMBL" id="KAK9105112.1"/>
    </source>
</evidence>
<feature type="transmembrane region" description="Helical" evidence="1">
    <location>
        <begin position="87"/>
        <end position="109"/>
    </location>
</feature>
<reference evidence="2 3" key="1">
    <citation type="submission" date="2024-01" db="EMBL/GenBank/DDBJ databases">
        <title>Genome assemblies of Stephania.</title>
        <authorList>
            <person name="Yang L."/>
        </authorList>
    </citation>
    <scope>NUCLEOTIDE SEQUENCE [LARGE SCALE GENOMIC DNA]</scope>
    <source>
        <strain evidence="2">JXDWG</strain>
        <tissue evidence="2">Leaf</tissue>
    </source>
</reference>
<keyword evidence="3" id="KW-1185">Reference proteome</keyword>
<keyword evidence="1" id="KW-0472">Membrane</keyword>
<evidence type="ECO:0008006" key="4">
    <source>
        <dbReference type="Google" id="ProtNLM"/>
    </source>
</evidence>
<keyword evidence="1" id="KW-1133">Transmembrane helix</keyword>
<feature type="transmembrane region" description="Helical" evidence="1">
    <location>
        <begin position="130"/>
        <end position="159"/>
    </location>
</feature>
<feature type="transmembrane region" description="Helical" evidence="1">
    <location>
        <begin position="171"/>
        <end position="203"/>
    </location>
</feature>
<evidence type="ECO:0000256" key="1">
    <source>
        <dbReference type="SAM" id="Phobius"/>
    </source>
</evidence>
<proteinExistence type="predicted"/>
<gene>
    <name evidence="2" type="ORF">Scep_021956</name>
</gene>
<protein>
    <recommendedName>
        <fullName evidence="4">Transmembrane protein</fullName>
    </recommendedName>
</protein>
<dbReference type="EMBL" id="JBBNAG010000009">
    <property type="protein sequence ID" value="KAK9105112.1"/>
    <property type="molecule type" value="Genomic_DNA"/>
</dbReference>
<accession>A0AAP0F737</accession>